<dbReference type="InterPro" id="IPR036689">
    <property type="entry name" value="ESAT-6-like_sf"/>
</dbReference>
<evidence type="ECO:0000313" key="1">
    <source>
        <dbReference type="EMBL" id="KAB8183585.1"/>
    </source>
</evidence>
<dbReference type="EMBL" id="VDLX02000035">
    <property type="protein sequence ID" value="KAB8183585.1"/>
    <property type="molecule type" value="Genomic_DNA"/>
</dbReference>
<evidence type="ECO:0000313" key="2">
    <source>
        <dbReference type="Proteomes" id="UP000312512"/>
    </source>
</evidence>
<dbReference type="Pfam" id="PF06013">
    <property type="entry name" value="WXG100"/>
    <property type="match status" value="1"/>
</dbReference>
<accession>A0A5P9YUY4</accession>
<dbReference type="InterPro" id="IPR010310">
    <property type="entry name" value="T7SS_ESAT-6-like"/>
</dbReference>
<protein>
    <submittedName>
        <fullName evidence="1">Uncharacterized protein</fullName>
    </submittedName>
</protein>
<comment type="caution">
    <text evidence="1">The sequence shown here is derived from an EMBL/GenBank/DDBJ whole genome shotgun (WGS) entry which is preliminary data.</text>
</comment>
<keyword evidence="2" id="KW-1185">Reference proteome</keyword>
<dbReference type="OrthoDB" id="3538531at2"/>
<dbReference type="SUPFAM" id="SSF140453">
    <property type="entry name" value="EsxAB dimer-like"/>
    <property type="match status" value="1"/>
</dbReference>
<sequence length="92" mass="9883">MPPRLGATPEALETMGKTFAQQGEAAQAMKSALDAQVQQIPDVWSGGNAEKFKASWETYKKSFDNLQRDLQEAQQGIQKQKAALIATMGGGG</sequence>
<dbReference type="RefSeq" id="WP_139638072.1">
    <property type="nucleotide sequence ID" value="NZ_CP045572.1"/>
</dbReference>
<dbReference type="Proteomes" id="UP000312512">
    <property type="component" value="Unassembled WGS sequence"/>
</dbReference>
<accession>A0A5C4V0K1</accession>
<gene>
    <name evidence="1" type="ORF">FH608_048915</name>
</gene>
<reference evidence="1 2" key="1">
    <citation type="submission" date="2019-10" db="EMBL/GenBank/DDBJ databases">
        <title>Nonomuraea sp. nov., isolated from Phyllanthus amarus.</title>
        <authorList>
            <person name="Klykleung N."/>
            <person name="Tanasupawat S."/>
        </authorList>
    </citation>
    <scope>NUCLEOTIDE SEQUENCE [LARGE SCALE GENOMIC DNA]</scope>
    <source>
        <strain evidence="1 2">PA1-10</strain>
    </source>
</reference>
<organism evidence="1 2">
    <name type="scientific">Nonomuraea phyllanthi</name>
    <dbReference type="NCBI Taxonomy" id="2219224"/>
    <lineage>
        <taxon>Bacteria</taxon>
        <taxon>Bacillati</taxon>
        <taxon>Actinomycetota</taxon>
        <taxon>Actinomycetes</taxon>
        <taxon>Streptosporangiales</taxon>
        <taxon>Streptosporangiaceae</taxon>
        <taxon>Nonomuraea</taxon>
    </lineage>
</organism>
<dbReference type="AlphaFoldDB" id="A0A5C4V0K1"/>
<proteinExistence type="predicted"/>
<name>A0A5C4V0K1_9ACTN</name>
<dbReference type="Gene3D" id="1.10.287.1060">
    <property type="entry name" value="ESAT-6-like"/>
    <property type="match status" value="1"/>
</dbReference>